<keyword evidence="8" id="KW-0862">Zinc</keyword>
<proteinExistence type="predicted"/>
<feature type="domain" description="RING-type" evidence="9">
    <location>
        <begin position="14"/>
        <end position="291"/>
    </location>
</feature>
<evidence type="ECO:0000256" key="5">
    <source>
        <dbReference type="ARBA" id="ARBA00022737"/>
    </source>
</evidence>
<dbReference type="Gene3D" id="1.20.120.1750">
    <property type="match status" value="1"/>
</dbReference>
<evidence type="ECO:0000313" key="10">
    <source>
        <dbReference type="EMBL" id="RMX87904.1"/>
    </source>
</evidence>
<evidence type="ECO:0000256" key="2">
    <source>
        <dbReference type="ARBA" id="ARBA00012251"/>
    </source>
</evidence>
<keyword evidence="5" id="KW-0677">Repeat</keyword>
<dbReference type="PROSITE" id="PS51873">
    <property type="entry name" value="TRIAD"/>
    <property type="match status" value="1"/>
</dbReference>
<dbReference type="EMBL" id="QWIJ01000093">
    <property type="protein sequence ID" value="RMX87904.1"/>
    <property type="molecule type" value="Genomic_DNA"/>
</dbReference>
<dbReference type="GO" id="GO:0061630">
    <property type="term" value="F:ubiquitin protein ligase activity"/>
    <property type="evidence" value="ECO:0007669"/>
    <property type="project" value="UniProtKB-EC"/>
</dbReference>
<comment type="caution">
    <text evidence="10">The sequence shown here is derived from an EMBL/GenBank/DDBJ whole genome shotgun (WGS) entry which is preliminary data.</text>
</comment>
<dbReference type="PANTHER" id="PTHR11685">
    <property type="entry name" value="RBR FAMILY RING FINGER AND IBR DOMAIN-CONTAINING"/>
    <property type="match status" value="1"/>
</dbReference>
<dbReference type="InterPro" id="IPR002867">
    <property type="entry name" value="IBR_dom"/>
</dbReference>
<dbReference type="InterPro" id="IPR013083">
    <property type="entry name" value="Znf_RING/FYVE/PHD"/>
</dbReference>
<evidence type="ECO:0000313" key="11">
    <source>
        <dbReference type="EMBL" id="RMY15052.1"/>
    </source>
</evidence>
<dbReference type="EC" id="2.3.2.31" evidence="2"/>
<sequence length="291" mass="32429">MAPASKRRKTTQDQRFLCYGCDVERVPSQFPDCNPSSDCQHLINTCTACLKKWVEAQVEAGSFKTDRQDSKVFGIACPHPGCRGTMKADDVEDAATRKVCGRFEEIARRHIAEHTPGWRWCLAPHCKAGQIHDSSDAVAVTATTAFVDDAAAPEQIPKSKKGSKSKKKVIGGDETTTKAVKDLESKPYIIDIFQCDACGARACVPCDRPYHDGESCAQYQRRVKDRLDEEDRTLQTIQKSTRKCPACGVNIQKNGGCPYMICHKCKTSFCWTCMQNIDSAGRCECKERRYP</sequence>
<dbReference type="Pfam" id="PF22191">
    <property type="entry name" value="IBR_1"/>
    <property type="match status" value="1"/>
</dbReference>
<protein>
    <recommendedName>
        <fullName evidence="2">RBR-type E3 ubiquitin transferase</fullName>
        <ecNumber evidence="2">2.3.2.31</ecNumber>
    </recommendedName>
</protein>
<dbReference type="GO" id="GO:0008270">
    <property type="term" value="F:zinc ion binding"/>
    <property type="evidence" value="ECO:0007669"/>
    <property type="project" value="UniProtKB-KW"/>
</dbReference>
<evidence type="ECO:0000256" key="8">
    <source>
        <dbReference type="ARBA" id="ARBA00022833"/>
    </source>
</evidence>
<dbReference type="CDD" id="cd20335">
    <property type="entry name" value="BRcat_RBR"/>
    <property type="match status" value="1"/>
</dbReference>
<keyword evidence="3" id="KW-0808">Transferase</keyword>
<accession>A0A3M6XAM3</accession>
<dbReference type="OrthoDB" id="1431934at2759"/>
<dbReference type="Pfam" id="PF01485">
    <property type="entry name" value="IBR"/>
    <property type="match status" value="1"/>
</dbReference>
<dbReference type="GO" id="GO:0016567">
    <property type="term" value="P:protein ubiquitination"/>
    <property type="evidence" value="ECO:0007669"/>
    <property type="project" value="InterPro"/>
</dbReference>
<keyword evidence="7" id="KW-0833">Ubl conjugation pathway</keyword>
<evidence type="ECO:0000256" key="7">
    <source>
        <dbReference type="ARBA" id="ARBA00022786"/>
    </source>
</evidence>
<dbReference type="SUPFAM" id="SSF57850">
    <property type="entry name" value="RING/U-box"/>
    <property type="match status" value="1"/>
</dbReference>
<dbReference type="SMART" id="SM00647">
    <property type="entry name" value="IBR"/>
    <property type="match status" value="2"/>
</dbReference>
<keyword evidence="6" id="KW-0863">Zinc-finger</keyword>
<dbReference type="VEuPathDB" id="FungiDB:BTJ68_06796"/>
<dbReference type="Proteomes" id="UP000282582">
    <property type="component" value="Unassembled WGS sequence"/>
</dbReference>
<reference evidence="12 13" key="1">
    <citation type="journal article" date="2018" name="BMC Genomics">
        <title>Genomic evidence for intraspecific hybridization in a clonal and extremely halotolerant yeast.</title>
        <authorList>
            <person name="Gostincar C."/>
            <person name="Stajich J.E."/>
            <person name="Zupancic J."/>
            <person name="Zalar P."/>
            <person name="Gunde-Cimerman N."/>
        </authorList>
    </citation>
    <scope>NUCLEOTIDE SEQUENCE [LARGE SCALE GENOMIC DNA]</scope>
    <source>
        <strain evidence="11 13">EXF-6654</strain>
        <strain evidence="10 12">EXF-6656</strain>
    </source>
</reference>
<name>A0A3M6XAM3_HORWE</name>
<evidence type="ECO:0000256" key="6">
    <source>
        <dbReference type="ARBA" id="ARBA00022771"/>
    </source>
</evidence>
<evidence type="ECO:0000256" key="4">
    <source>
        <dbReference type="ARBA" id="ARBA00022723"/>
    </source>
</evidence>
<dbReference type="Proteomes" id="UP000281245">
    <property type="component" value="Unassembled WGS sequence"/>
</dbReference>
<dbReference type="EMBL" id="QWIK01000046">
    <property type="protein sequence ID" value="RMY15052.1"/>
    <property type="molecule type" value="Genomic_DNA"/>
</dbReference>
<evidence type="ECO:0000313" key="13">
    <source>
        <dbReference type="Proteomes" id="UP000282582"/>
    </source>
</evidence>
<evidence type="ECO:0000313" key="12">
    <source>
        <dbReference type="Proteomes" id="UP000281245"/>
    </source>
</evidence>
<evidence type="ECO:0000256" key="1">
    <source>
        <dbReference type="ARBA" id="ARBA00001798"/>
    </source>
</evidence>
<keyword evidence="4" id="KW-0479">Metal-binding</keyword>
<dbReference type="InterPro" id="IPR031127">
    <property type="entry name" value="E3_UB_ligase_RBR"/>
</dbReference>
<dbReference type="Gene3D" id="3.30.40.10">
    <property type="entry name" value="Zinc/RING finger domain, C3HC4 (zinc finger)"/>
    <property type="match status" value="1"/>
</dbReference>
<organism evidence="10 12">
    <name type="scientific">Hortaea werneckii</name>
    <name type="common">Black yeast</name>
    <name type="synonym">Cladosporium werneckii</name>
    <dbReference type="NCBI Taxonomy" id="91943"/>
    <lineage>
        <taxon>Eukaryota</taxon>
        <taxon>Fungi</taxon>
        <taxon>Dikarya</taxon>
        <taxon>Ascomycota</taxon>
        <taxon>Pezizomycotina</taxon>
        <taxon>Dothideomycetes</taxon>
        <taxon>Dothideomycetidae</taxon>
        <taxon>Mycosphaerellales</taxon>
        <taxon>Teratosphaeriaceae</taxon>
        <taxon>Hortaea</taxon>
    </lineage>
</organism>
<gene>
    <name evidence="11" type="ORF">D0868_01108</name>
    <name evidence="10" type="ORF">D0869_02030</name>
</gene>
<comment type="catalytic activity">
    <reaction evidence="1">
        <text>[E2 ubiquitin-conjugating enzyme]-S-ubiquitinyl-L-cysteine + [acceptor protein]-L-lysine = [E2 ubiquitin-conjugating enzyme]-L-cysteine + [acceptor protein]-N(6)-ubiquitinyl-L-lysine.</text>
        <dbReference type="EC" id="2.3.2.31"/>
    </reaction>
</comment>
<dbReference type="AlphaFoldDB" id="A0A3M6XAM3"/>
<evidence type="ECO:0000259" key="9">
    <source>
        <dbReference type="PROSITE" id="PS51873"/>
    </source>
</evidence>
<dbReference type="InterPro" id="IPR044066">
    <property type="entry name" value="TRIAD_supradom"/>
</dbReference>
<evidence type="ECO:0000256" key="3">
    <source>
        <dbReference type="ARBA" id="ARBA00022679"/>
    </source>
</evidence>